<dbReference type="EMBL" id="JRFJ01000004">
    <property type="protein sequence ID" value="KHJ53966.1"/>
    <property type="molecule type" value="Genomic_DNA"/>
</dbReference>
<organism evidence="2 3">
    <name type="scientific">Aureimonas altamirensis</name>
    <dbReference type="NCBI Taxonomy" id="370622"/>
    <lineage>
        <taxon>Bacteria</taxon>
        <taxon>Pseudomonadati</taxon>
        <taxon>Pseudomonadota</taxon>
        <taxon>Alphaproteobacteria</taxon>
        <taxon>Hyphomicrobiales</taxon>
        <taxon>Aurantimonadaceae</taxon>
        <taxon>Aureimonas</taxon>
    </lineage>
</organism>
<dbReference type="GO" id="GO:0006355">
    <property type="term" value="P:regulation of DNA-templated transcription"/>
    <property type="evidence" value="ECO:0007669"/>
    <property type="project" value="InterPro"/>
</dbReference>
<evidence type="ECO:0000256" key="1">
    <source>
        <dbReference type="SAM" id="MobiDB-lite"/>
    </source>
</evidence>
<dbReference type="OrthoDB" id="7508186at2"/>
<reference evidence="2 3" key="1">
    <citation type="submission" date="2014-09" db="EMBL/GenBank/DDBJ databases">
        <title>Isolation and characterization of Aurantimonas altamirensis ON-56566 from clinical sample following a dog bite.</title>
        <authorList>
            <person name="Eshaghi A."/>
            <person name="Li A."/>
            <person name="Shahinas D."/>
            <person name="Bahn P."/>
            <person name="Kus J.V."/>
            <person name="Patel S.N."/>
        </authorList>
    </citation>
    <scope>NUCLEOTIDE SEQUENCE [LARGE SCALE GENOMIC DNA]</scope>
    <source>
        <strain evidence="2 3">ON-56566</strain>
    </source>
</reference>
<dbReference type="RefSeq" id="WP_039194771.1">
    <property type="nucleotide sequence ID" value="NZ_BBWQ01000022.1"/>
</dbReference>
<name>A0A0B1Q3M2_9HYPH</name>
<evidence type="ECO:0000313" key="3">
    <source>
        <dbReference type="Proteomes" id="UP000030826"/>
    </source>
</evidence>
<gene>
    <name evidence="2" type="ORF">LA66_15420</name>
</gene>
<dbReference type="SUPFAM" id="SSF47598">
    <property type="entry name" value="Ribbon-helix-helix"/>
    <property type="match status" value="1"/>
</dbReference>
<evidence type="ECO:0008006" key="4">
    <source>
        <dbReference type="Google" id="ProtNLM"/>
    </source>
</evidence>
<proteinExistence type="predicted"/>
<protein>
    <recommendedName>
        <fullName evidence="4">Plasmid segregation centromere-binding protein ParG</fullName>
    </recommendedName>
</protein>
<accession>A0A0B1Q3M2</accession>
<dbReference type="InterPro" id="IPR010985">
    <property type="entry name" value="Ribbon_hlx_hlx"/>
</dbReference>
<comment type="caution">
    <text evidence="2">The sequence shown here is derived from an EMBL/GenBank/DDBJ whole genome shotgun (WGS) entry which is preliminary data.</text>
</comment>
<feature type="region of interest" description="Disordered" evidence="1">
    <location>
        <begin position="1"/>
        <end position="33"/>
    </location>
</feature>
<dbReference type="Proteomes" id="UP000030826">
    <property type="component" value="Unassembled WGS sequence"/>
</dbReference>
<evidence type="ECO:0000313" key="2">
    <source>
        <dbReference type="EMBL" id="KHJ53966.1"/>
    </source>
</evidence>
<sequence length="84" mass="9242">MTARTEKRSFATRPADPDSWIKAGDAPPKRTDTADAYSARLTVDITPALRGRIKIAAFQRGITVADMLRDLLAREFPDIGGDRP</sequence>
<dbReference type="STRING" id="370622.LA66_15420"/>
<dbReference type="AlphaFoldDB" id="A0A0B1Q3M2"/>